<dbReference type="EMBL" id="CP035806">
    <property type="protein sequence ID" value="QBE47430.1"/>
    <property type="molecule type" value="Genomic_DNA"/>
</dbReference>
<dbReference type="KEGG" id="ltr:EVS81_00070"/>
<gene>
    <name evidence="1" type="ORF">EVS81_00070</name>
</gene>
<dbReference type="OrthoDB" id="3173471at2"/>
<evidence type="ECO:0000313" key="1">
    <source>
        <dbReference type="EMBL" id="QBE47430.1"/>
    </source>
</evidence>
<keyword evidence="2" id="KW-1185">Reference proteome</keyword>
<evidence type="ECO:0000313" key="2">
    <source>
        <dbReference type="Proteomes" id="UP000289260"/>
    </source>
</evidence>
<dbReference type="RefSeq" id="WP_130108589.1">
    <property type="nucleotide sequence ID" value="NZ_CP035806.1"/>
</dbReference>
<proteinExistence type="predicted"/>
<reference evidence="1 2" key="1">
    <citation type="submission" date="2019-02" db="EMBL/GenBank/DDBJ databases">
        <authorList>
            <person name="Sun L."/>
            <person name="Pan D."/>
            <person name="Wu X."/>
        </authorList>
    </citation>
    <scope>NUCLEOTIDE SEQUENCE [LARGE SCALE GENOMIC DNA]</scope>
    <source>
        <strain evidence="1 2">JW-1</strain>
    </source>
</reference>
<name>A0A4P6KBR2_9MICO</name>
<accession>A0A4P6KBR2</accession>
<protein>
    <recommendedName>
        <fullName evidence="3">DUF559 domain-containing protein</fullName>
    </recommendedName>
</protein>
<organism evidence="1 2">
    <name type="scientific">Leucobacter triazinivorans</name>
    <dbReference type="NCBI Taxonomy" id="1784719"/>
    <lineage>
        <taxon>Bacteria</taxon>
        <taxon>Bacillati</taxon>
        <taxon>Actinomycetota</taxon>
        <taxon>Actinomycetes</taxon>
        <taxon>Micrococcales</taxon>
        <taxon>Microbacteriaceae</taxon>
        <taxon>Leucobacter</taxon>
    </lineage>
</organism>
<dbReference type="Proteomes" id="UP000289260">
    <property type="component" value="Chromosome"/>
</dbReference>
<sequence length="342" mass="37700">MGNCRRNRADLLAGLGPEPFLVRDAVARGFTPRQMRHSALTAPYSGVRALAFGGDSLVERALQYLPRLREGERFSHATALALLGCAIYVEPDAPIDVESQPGTTPVRARGVLGHRAARESPPFLLSVPETDQLVPVSPPQTALLQGSARLPFTEVVVALDALIRETEARFDPSVAVRLEDVQALLDASSGRRGAARLRCALGLARIGAESRMETLTRLAGERVGVTGLKLQLVVVDRDGRRIGRFDLADERSRVLFEYDGEQHRTSRTQYLRDLDRLERARDAGWSVRLFHAEEVLAHPDRAGRRMLLATGRSPRPVPVQIRRLLGEWPSPLTVSALPRKSK</sequence>
<evidence type="ECO:0008006" key="3">
    <source>
        <dbReference type="Google" id="ProtNLM"/>
    </source>
</evidence>
<dbReference type="AlphaFoldDB" id="A0A4P6KBR2"/>